<dbReference type="InterPro" id="IPR001613">
    <property type="entry name" value="Flavin_amine_oxidase"/>
</dbReference>
<reference evidence="6" key="1">
    <citation type="journal article" date="2019" name="Int. J. Syst. Evol. Microbiol.">
        <title>The Global Catalogue of Microorganisms (GCM) 10K type strain sequencing project: providing services to taxonomists for standard genome sequencing and annotation.</title>
        <authorList>
            <consortium name="The Broad Institute Genomics Platform"/>
            <consortium name="The Broad Institute Genome Sequencing Center for Infectious Disease"/>
            <person name="Wu L."/>
            <person name="Ma J."/>
        </authorList>
    </citation>
    <scope>NUCLEOTIDE SEQUENCE [LARGE SCALE GENOMIC DNA]</scope>
    <source>
        <strain evidence="6">CGMCC 1.7693</strain>
    </source>
</reference>
<evidence type="ECO:0000256" key="3">
    <source>
        <dbReference type="ARBA" id="ARBA00038322"/>
    </source>
</evidence>
<accession>A0ABQ2NXA0</accession>
<keyword evidence="2" id="KW-0560">Oxidoreductase</keyword>
<evidence type="ECO:0000256" key="1">
    <source>
        <dbReference type="ARBA" id="ARBA00001974"/>
    </source>
</evidence>
<feature type="domain" description="Amine oxidase" evidence="4">
    <location>
        <begin position="13"/>
        <end position="255"/>
    </location>
</feature>
<proteinExistence type="inferred from homology"/>
<dbReference type="InterPro" id="IPR002937">
    <property type="entry name" value="Amino_oxidase"/>
</dbReference>
<dbReference type="PANTHER" id="PTHR43734:SF1">
    <property type="entry name" value="PHYTOENE DESATURASE"/>
    <property type="match status" value="1"/>
</dbReference>
<dbReference type="RefSeq" id="WP_188735090.1">
    <property type="nucleotide sequence ID" value="NZ_BMLW01000008.1"/>
</dbReference>
<dbReference type="Gene3D" id="3.90.660.50">
    <property type="match status" value="1"/>
</dbReference>
<dbReference type="Pfam" id="PF01593">
    <property type="entry name" value="Amino_oxidase"/>
    <property type="match status" value="1"/>
</dbReference>
<dbReference type="SUPFAM" id="SSF51905">
    <property type="entry name" value="FAD/NAD(P)-binding domain"/>
    <property type="match status" value="1"/>
</dbReference>
<gene>
    <name evidence="5" type="ORF">GCM10011346_29270</name>
</gene>
<protein>
    <submittedName>
        <fullName evidence="5">Dehydrogenase</fullName>
    </submittedName>
</protein>
<dbReference type="EMBL" id="BMLW01000008">
    <property type="protein sequence ID" value="GGP12612.1"/>
    <property type="molecule type" value="Genomic_DNA"/>
</dbReference>
<dbReference type="PRINTS" id="PR00757">
    <property type="entry name" value="AMINEOXDASEF"/>
</dbReference>
<dbReference type="InterPro" id="IPR036188">
    <property type="entry name" value="FAD/NAD-bd_sf"/>
</dbReference>
<evidence type="ECO:0000259" key="4">
    <source>
        <dbReference type="Pfam" id="PF01593"/>
    </source>
</evidence>
<dbReference type="Proteomes" id="UP000641206">
    <property type="component" value="Unassembled WGS sequence"/>
</dbReference>
<comment type="caution">
    <text evidence="5">The sequence shown here is derived from an EMBL/GenBank/DDBJ whole genome shotgun (WGS) entry which is preliminary data.</text>
</comment>
<comment type="cofactor">
    <cofactor evidence="1">
        <name>FAD</name>
        <dbReference type="ChEBI" id="CHEBI:57692"/>
    </cofactor>
</comment>
<organism evidence="5 6">
    <name type="scientific">Oceanobacillus neutriphilus</name>
    <dbReference type="NCBI Taxonomy" id="531815"/>
    <lineage>
        <taxon>Bacteria</taxon>
        <taxon>Bacillati</taxon>
        <taxon>Bacillota</taxon>
        <taxon>Bacilli</taxon>
        <taxon>Bacillales</taxon>
        <taxon>Bacillaceae</taxon>
        <taxon>Oceanobacillus</taxon>
    </lineage>
</organism>
<dbReference type="PANTHER" id="PTHR43734">
    <property type="entry name" value="PHYTOENE DESATURASE"/>
    <property type="match status" value="1"/>
</dbReference>
<evidence type="ECO:0000313" key="6">
    <source>
        <dbReference type="Proteomes" id="UP000641206"/>
    </source>
</evidence>
<evidence type="ECO:0000313" key="5">
    <source>
        <dbReference type="EMBL" id="GGP12612.1"/>
    </source>
</evidence>
<evidence type="ECO:0000256" key="2">
    <source>
        <dbReference type="ARBA" id="ARBA00023002"/>
    </source>
</evidence>
<keyword evidence="6" id="KW-1185">Reference proteome</keyword>
<dbReference type="Gene3D" id="3.50.50.60">
    <property type="entry name" value="FAD/NAD(P)-binding domain"/>
    <property type="match status" value="1"/>
</dbReference>
<name>A0ABQ2NXA0_9BACI</name>
<comment type="similarity">
    <text evidence="3">Belongs to the carotenoid/retinoid oxidoreductase family. CrtN subfamily.</text>
</comment>
<sequence>MKKFDVVIIGGGISGLTAANYLAKESKRVALLEKSNQFGGRAITNHVNGMLFNIGGHALFTDGEAMDAFNELGISIHGGNAFVQAHGIWKNQVYPLAMGVGSLLKSPLLSWNEKVQFAQLMIRIWKMNAGKMPVMSLSEWAEREIKSPMVRHHFYTLSRTTTYAYAPDFQLIGPVLKQLQRSMRKEVIYVDGGWETIIAELKKAAESMGVKMFYRSRVMEIEHNLYVQKVHCSNGESFEAENVIIAAPPEEACRLIKGVEDTSLFKWKEQAVPVTATCLDLGLNHLPDPAHQFVLGLDQPIYFTNESRAATLSSGNGVVVHLVKYHLPGDHRYDSQANKEQLEQMMDLLQPGWRKERITEQFLPRMTVVHDFPRTDRRRAPGPDVPEIKGLYVAGDWAGDEELLTDASVASGKRAAKHILRNHIVV</sequence>